<dbReference type="PANTHER" id="PTHR12940">
    <property type="entry name" value="ES-2 PROTEIN - RELATED"/>
    <property type="match status" value="1"/>
</dbReference>
<dbReference type="PANTHER" id="PTHR12940:SF0">
    <property type="entry name" value="SPLICING FACTOR ESS-2 HOMOLOG"/>
    <property type="match status" value="1"/>
</dbReference>
<sequence length="485" mass="52606">MASSSDSQALAKRNAETALMPPPPAPKRQRRPAKVLDEDVYSDAISHIIARDFFPGLLETEAQSEYMEALDSKNNDWIREAGRKLTQVMTPVPEGQRRTGRGIGTGFTSRGSTALGDTPRTFVGETPSRTPIDNDHFAEETTPKVEVNMSLGAFQAKYTSEDNESFNALLDKQNDKRAAKYGFFHQGNKIPTARQIAYREHQQKLIEDGFGSTSTALIAANAAGDERRSLAAAGPSEDLDARPASVDSFRDRQGPRNHFMFGPDGVEDWTITRAQQAELSSNAPPKAVKYSATRFSADASNPEYIIPASPSLSAVDAAIAGRSKLSHSESGYSGAETPQVNGYAFVDAEPTLSELGIPVTDEEADAAEQEAVKQLLPKADQSGPNPFNISERSKRENLHLRLVEKADASRRKGGRLDHLRDLGIKPGRTPTPKFASGANIRRSGGMTPAAQRLADKIGTPKRAGGMFGSERADMASWTPTPRVKR</sequence>
<reference evidence="6" key="1">
    <citation type="journal article" date="2012" name="PLoS Genet.">
        <title>The genomes of the fungal plant pathogens Cladosporium fulvum and Dothistroma septosporum reveal adaptation to different hosts and lifestyles but also signatures of common ancestry.</title>
        <authorList>
            <person name="de Wit P.J.G.M."/>
            <person name="van der Burgt A."/>
            <person name="Oekmen B."/>
            <person name="Stergiopoulos I."/>
            <person name="Abd-Elsalam K.A."/>
            <person name="Aerts A.L."/>
            <person name="Bahkali A.H."/>
            <person name="Beenen H.G."/>
            <person name="Chettri P."/>
            <person name="Cox M.P."/>
            <person name="Datema E."/>
            <person name="de Vries R.P."/>
            <person name="Dhillon B."/>
            <person name="Ganley A.R."/>
            <person name="Griffiths S.A."/>
            <person name="Guo Y."/>
            <person name="Hamelin R.C."/>
            <person name="Henrissat B."/>
            <person name="Kabir M.S."/>
            <person name="Jashni M.K."/>
            <person name="Kema G."/>
            <person name="Klaubauf S."/>
            <person name="Lapidus A."/>
            <person name="Levasseur A."/>
            <person name="Lindquist E."/>
            <person name="Mehrabi R."/>
            <person name="Ohm R.A."/>
            <person name="Owen T.J."/>
            <person name="Salamov A."/>
            <person name="Schwelm A."/>
            <person name="Schijlen E."/>
            <person name="Sun H."/>
            <person name="van den Burg H.A."/>
            <person name="van Ham R.C.H.J."/>
            <person name="Zhang S."/>
            <person name="Goodwin S.B."/>
            <person name="Grigoriev I.V."/>
            <person name="Collemare J."/>
            <person name="Bradshaw R.E."/>
        </authorList>
    </citation>
    <scope>NUCLEOTIDE SEQUENCE [LARGE SCALE GENOMIC DNA]</scope>
    <source>
        <strain evidence="6">NZE10 / CBS 128990</strain>
    </source>
</reference>
<accession>N1Q0Y1</accession>
<protein>
    <recommendedName>
        <fullName evidence="7">Nuclear protein DGCR14</fullName>
    </recommendedName>
</protein>
<dbReference type="HOGENOM" id="CLU_024820_0_0_1"/>
<dbReference type="Proteomes" id="UP000016933">
    <property type="component" value="Unassembled WGS sequence"/>
</dbReference>
<evidence type="ECO:0000313" key="5">
    <source>
        <dbReference type="EMBL" id="EME48295.1"/>
    </source>
</evidence>
<gene>
    <name evidence="5" type="ORF">DOTSEDRAFT_70033</name>
</gene>
<evidence type="ECO:0000256" key="3">
    <source>
        <dbReference type="ARBA" id="ARBA00023242"/>
    </source>
</evidence>
<dbReference type="EMBL" id="KB446536">
    <property type="protein sequence ID" value="EME48295.1"/>
    <property type="molecule type" value="Genomic_DNA"/>
</dbReference>
<name>N1Q0Y1_DOTSN</name>
<comment type="similarity">
    <text evidence="2">Belongs to the ESS2 family.</text>
</comment>
<feature type="region of interest" description="Disordered" evidence="4">
    <location>
        <begin position="224"/>
        <end position="262"/>
    </location>
</feature>
<organism evidence="5 6">
    <name type="scientific">Dothistroma septosporum (strain NZE10 / CBS 128990)</name>
    <name type="common">Red band needle blight fungus</name>
    <name type="synonym">Mycosphaerella pini</name>
    <dbReference type="NCBI Taxonomy" id="675120"/>
    <lineage>
        <taxon>Eukaryota</taxon>
        <taxon>Fungi</taxon>
        <taxon>Dikarya</taxon>
        <taxon>Ascomycota</taxon>
        <taxon>Pezizomycotina</taxon>
        <taxon>Dothideomycetes</taxon>
        <taxon>Dothideomycetidae</taxon>
        <taxon>Mycosphaerellales</taxon>
        <taxon>Mycosphaerellaceae</taxon>
        <taxon>Dothistroma</taxon>
    </lineage>
</organism>
<dbReference type="eggNOG" id="KOG2627">
    <property type="taxonomic scope" value="Eukaryota"/>
</dbReference>
<evidence type="ECO:0000256" key="2">
    <source>
        <dbReference type="ARBA" id="ARBA00009072"/>
    </source>
</evidence>
<dbReference type="STRING" id="675120.N1Q0Y1"/>
<feature type="region of interest" description="Disordered" evidence="4">
    <location>
        <begin position="94"/>
        <end position="136"/>
    </location>
</feature>
<feature type="region of interest" description="Disordered" evidence="4">
    <location>
        <begin position="1"/>
        <end position="33"/>
    </location>
</feature>
<dbReference type="GO" id="GO:0071013">
    <property type="term" value="C:catalytic step 2 spliceosome"/>
    <property type="evidence" value="ECO:0007669"/>
    <property type="project" value="TreeGrafter"/>
</dbReference>
<dbReference type="Pfam" id="PF09751">
    <property type="entry name" value="Es2"/>
    <property type="match status" value="1"/>
</dbReference>
<comment type="subcellular location">
    <subcellularLocation>
        <location evidence="1">Nucleus</location>
    </subcellularLocation>
</comment>
<evidence type="ECO:0000313" key="6">
    <source>
        <dbReference type="Proteomes" id="UP000016933"/>
    </source>
</evidence>
<feature type="compositionally biased region" description="Basic and acidic residues" evidence="4">
    <location>
        <begin position="405"/>
        <end position="423"/>
    </location>
</feature>
<evidence type="ECO:0000256" key="4">
    <source>
        <dbReference type="SAM" id="MobiDB-lite"/>
    </source>
</evidence>
<dbReference type="AlphaFoldDB" id="N1Q0Y1"/>
<keyword evidence="3" id="KW-0539">Nucleus</keyword>
<dbReference type="OrthoDB" id="19679at2759"/>
<reference evidence="5 6" key="2">
    <citation type="journal article" date="2012" name="PLoS Pathog.">
        <title>Diverse lifestyles and strategies of plant pathogenesis encoded in the genomes of eighteen Dothideomycetes fungi.</title>
        <authorList>
            <person name="Ohm R.A."/>
            <person name="Feau N."/>
            <person name="Henrissat B."/>
            <person name="Schoch C.L."/>
            <person name="Horwitz B.A."/>
            <person name="Barry K.W."/>
            <person name="Condon B.J."/>
            <person name="Copeland A.C."/>
            <person name="Dhillon B."/>
            <person name="Glaser F."/>
            <person name="Hesse C.N."/>
            <person name="Kosti I."/>
            <person name="LaButti K."/>
            <person name="Lindquist E.A."/>
            <person name="Lucas S."/>
            <person name="Salamov A.A."/>
            <person name="Bradshaw R.E."/>
            <person name="Ciuffetti L."/>
            <person name="Hamelin R.C."/>
            <person name="Kema G.H.J."/>
            <person name="Lawrence C."/>
            <person name="Scott J.A."/>
            <person name="Spatafora J.W."/>
            <person name="Turgeon B.G."/>
            <person name="de Wit P.J.G.M."/>
            <person name="Zhong S."/>
            <person name="Goodwin S.B."/>
            <person name="Grigoriev I.V."/>
        </authorList>
    </citation>
    <scope>NUCLEOTIDE SEQUENCE [LARGE SCALE GENOMIC DNA]</scope>
    <source>
        <strain evidence="6">NZE10 / CBS 128990</strain>
    </source>
</reference>
<evidence type="ECO:0008006" key="7">
    <source>
        <dbReference type="Google" id="ProtNLM"/>
    </source>
</evidence>
<evidence type="ECO:0000256" key="1">
    <source>
        <dbReference type="ARBA" id="ARBA00004123"/>
    </source>
</evidence>
<keyword evidence="6" id="KW-1185">Reference proteome</keyword>
<feature type="region of interest" description="Disordered" evidence="4">
    <location>
        <begin position="405"/>
        <end position="485"/>
    </location>
</feature>
<dbReference type="InterPro" id="IPR019148">
    <property type="entry name" value="Nuclear_protein_DGCR14_ESS-2"/>
</dbReference>
<dbReference type="OMA" id="AQNDYLD"/>
<proteinExistence type="inferred from homology"/>